<keyword evidence="5" id="KW-0472">Membrane</keyword>
<feature type="domain" description="Glucose-methanol-choline oxidoreductase N-terminal" evidence="7">
    <location>
        <begin position="1247"/>
        <end position="1261"/>
    </location>
</feature>
<evidence type="ECO:0000256" key="4">
    <source>
        <dbReference type="RuleBase" id="RU003968"/>
    </source>
</evidence>
<evidence type="ECO:0000256" key="3">
    <source>
        <dbReference type="ARBA" id="ARBA00022827"/>
    </source>
</evidence>
<feature type="domain" description="Glucose-methanol-choline oxidoreductase N-terminal" evidence="6">
    <location>
        <begin position="139"/>
        <end position="162"/>
    </location>
</feature>
<organism evidence="8 9">
    <name type="scientific">Manduca sexta</name>
    <name type="common">Tobacco hawkmoth</name>
    <name type="synonym">Tobacco hornworm</name>
    <dbReference type="NCBI Taxonomy" id="7130"/>
    <lineage>
        <taxon>Eukaryota</taxon>
        <taxon>Metazoa</taxon>
        <taxon>Ecdysozoa</taxon>
        <taxon>Arthropoda</taxon>
        <taxon>Hexapoda</taxon>
        <taxon>Insecta</taxon>
        <taxon>Pterygota</taxon>
        <taxon>Neoptera</taxon>
        <taxon>Endopterygota</taxon>
        <taxon>Lepidoptera</taxon>
        <taxon>Glossata</taxon>
        <taxon>Ditrysia</taxon>
        <taxon>Bombycoidea</taxon>
        <taxon>Sphingidae</taxon>
        <taxon>Sphinginae</taxon>
        <taxon>Sphingini</taxon>
        <taxon>Manduca</taxon>
    </lineage>
</organism>
<dbReference type="GO" id="GO:0016614">
    <property type="term" value="F:oxidoreductase activity, acting on CH-OH group of donors"/>
    <property type="evidence" value="ECO:0007669"/>
    <property type="project" value="InterPro"/>
</dbReference>
<dbReference type="InterPro" id="IPR000172">
    <property type="entry name" value="GMC_OxRdtase_N"/>
</dbReference>
<sequence length="1556" mass="174349">MSSHPSIKSIVSSSRIMFGLLPGLGALIVIRMAIHLYRPDIEDSEHRVQDRNIEEMYDCYDFIIVGGGSAGAVLANRLSENPNWNVLLLEAGPDENVLSEVPILFPTLQTSAIDWQFVTERSDQYCVNMVDRRCKWPRGKVLGGSSVLNAMLYIRGNKRDYDNWENMGNPGWGYEDVLPYFIKSEDIRIPEHLNDPYHGTGGPLTVEYFRFEHPITSKILEAATQLGYDVRDVNGEFQTGFTRSQATVRDGLRCSTAKAFLRPVSQRRNLHISLHSLVEKVLIDENNTAYGVKFVKRGQHKIIKASKEVILSAGSIQSPQLLMLSGIGDAQHLKEVGIHPIVNSPGVGRNLQDHVAMGGHSFLFDNPYKNESDYCFNLNTVFSIGSLMDFSLHKTGVMYSMIEAEAMAFVNTKFQDPAEDYPDVQLFIAPTADNMDGGLFGKRANGLTDETYAELYEDILYESSFSVVPLLLRPKSRGYIRLRDSNPYSPPLIYPNYFTEPDDVKVLVYGIKNLRVVDGSIMPTIVSGNTNAPIIMIAEKASDIIKEDWFNIPEDIGAVCPVQNKLKNSESEDPTKIDLISKRLDVFNETANLFPVLSKHIKFDETKSRINNGNEQPAHTIVDKKTPLKTILTANSFTNDVKNPLTDMAPSYSKPYPDVYGYIPPLLPPPPPLPYFPITPDNTPSYEPIPYYETKEEVSPNGQRKCRIWLYYDGIKYEVYGIKNLRVADGSIMPTIVSGNTNAPIIMIAEKASDIIKEDWFNIPEDILGAVCPVQNKLKNSESEDPTKIDLISKRLDVFNETASLFPVLSKDIKFDETKSRIHNGNEQPAHTIVDKKTPLKTALTANSFTNDVKNPLTDMAPSYSKPYPDVYGYIPPLLPPPPPLPYFPITPDNAYYNTPSYEPIPYYETKEEVSPNGQRKCRIWLYYDGYKMFWACDPALTTNIVNSYQVAGPVFAQALTSFFAAQCAIAGDHIWPADATEAVLQDPNYDFIVVGAGSAGSAVANRLSEISDWKVLLVEAGGNPTLATEIPQPYYSNMGTNEDWSYKSEPQEGACRAYKSKGCAWPRGKVLGGSSSINLMFYVRGNKADYDEWAADGNEGWSFEDVLPYFKKSENFLGEFDEEAKKYHSTGGYLKVSADRNMHKIEDMIIRAAVELGLKNLTDVNGDSQIGVMKSLTTTVGGTRFSTARAFLAPIKDRKNFHVIKNAIATKILFKPGTNIVSGVLLNKNGQDIAVNVKKEVIVSSGAINSPQLLLLSGIGPRKHLEDMNIEVKADLPVGENLQDHLFVPIFYTADGDNKEVSLPNIINTFVEYFLQNTGDLIDTSPHRIIAFENTTDPNSPASDMQYHYLVFPPKSYNLLDMFRKHGLSDEVHDKFRKMNENKYTMLVYNTLLKPKSAGTLLLRSKNPFDKPLLYADYYKDIEDLYTVIRAFRQHSLKLGETKAFKEGGWKLDWIELEACKNFDKNSDEFLECIAREITFSLYHPTSTVKMGADGDPTSVVDTQLRVRNVTGLRVMDASIMPSVIRGNTNAPSIMIGEKGADMVKKYWLHQHTEL</sequence>
<proteinExistence type="inferred from homology"/>
<keyword evidence="3 4" id="KW-0274">FAD</keyword>
<comment type="caution">
    <text evidence="8">The sequence shown here is derived from an EMBL/GenBank/DDBJ whole genome shotgun (WGS) entry which is preliminary data.</text>
</comment>
<comment type="similarity">
    <text evidence="4">Belongs to the GMC oxidoreductase family.</text>
</comment>
<feature type="domain" description="Glucose-methanol-choline oxidoreductase N-terminal" evidence="6">
    <location>
        <begin position="1069"/>
        <end position="1092"/>
    </location>
</feature>
<dbReference type="InterPro" id="IPR007867">
    <property type="entry name" value="GMC_OxRtase_C"/>
</dbReference>
<evidence type="ECO:0000259" key="6">
    <source>
        <dbReference type="PROSITE" id="PS00623"/>
    </source>
</evidence>
<name>A0A921ZPY4_MANSE</name>
<protein>
    <recommendedName>
        <fullName evidence="6 7">Glucose-methanol-choline oxidoreductase N-terminal domain-containing protein</fullName>
    </recommendedName>
</protein>
<gene>
    <name evidence="8" type="ORF">O3G_MSEX012509</name>
</gene>
<dbReference type="PROSITE" id="PS00623">
    <property type="entry name" value="GMC_OXRED_1"/>
    <property type="match status" value="2"/>
</dbReference>
<evidence type="ECO:0000313" key="8">
    <source>
        <dbReference type="EMBL" id="KAG6461246.1"/>
    </source>
</evidence>
<evidence type="ECO:0000259" key="7">
    <source>
        <dbReference type="PROSITE" id="PS00624"/>
    </source>
</evidence>
<evidence type="ECO:0000256" key="1">
    <source>
        <dbReference type="ARBA" id="ARBA00001974"/>
    </source>
</evidence>
<evidence type="ECO:0000313" key="9">
    <source>
        <dbReference type="Proteomes" id="UP000791440"/>
    </source>
</evidence>
<dbReference type="GO" id="GO:0050660">
    <property type="term" value="F:flavin adenine dinucleotide binding"/>
    <property type="evidence" value="ECO:0007669"/>
    <property type="project" value="InterPro"/>
</dbReference>
<dbReference type="Proteomes" id="UP000791440">
    <property type="component" value="Unassembled WGS sequence"/>
</dbReference>
<reference evidence="8" key="1">
    <citation type="journal article" date="2016" name="Insect Biochem. Mol. Biol.">
        <title>Multifaceted biological insights from a draft genome sequence of the tobacco hornworm moth, Manduca sexta.</title>
        <authorList>
            <person name="Kanost M.R."/>
            <person name="Arrese E.L."/>
            <person name="Cao X."/>
            <person name="Chen Y.R."/>
            <person name="Chellapilla S."/>
            <person name="Goldsmith M.R."/>
            <person name="Grosse-Wilde E."/>
            <person name="Heckel D.G."/>
            <person name="Herndon N."/>
            <person name="Jiang H."/>
            <person name="Papanicolaou A."/>
            <person name="Qu J."/>
            <person name="Soulages J.L."/>
            <person name="Vogel H."/>
            <person name="Walters J."/>
            <person name="Waterhouse R.M."/>
            <person name="Ahn S.J."/>
            <person name="Almeida F.C."/>
            <person name="An C."/>
            <person name="Aqrawi P."/>
            <person name="Bretschneider A."/>
            <person name="Bryant W.B."/>
            <person name="Bucks S."/>
            <person name="Chao H."/>
            <person name="Chevignon G."/>
            <person name="Christen J.M."/>
            <person name="Clarke D.F."/>
            <person name="Dittmer N.T."/>
            <person name="Ferguson L.C.F."/>
            <person name="Garavelou S."/>
            <person name="Gordon K.H.J."/>
            <person name="Gunaratna R.T."/>
            <person name="Han Y."/>
            <person name="Hauser F."/>
            <person name="He Y."/>
            <person name="Heidel-Fischer H."/>
            <person name="Hirsh A."/>
            <person name="Hu Y."/>
            <person name="Jiang H."/>
            <person name="Kalra D."/>
            <person name="Klinner C."/>
            <person name="Konig C."/>
            <person name="Kovar C."/>
            <person name="Kroll A.R."/>
            <person name="Kuwar S.S."/>
            <person name="Lee S.L."/>
            <person name="Lehman R."/>
            <person name="Li K."/>
            <person name="Li Z."/>
            <person name="Liang H."/>
            <person name="Lovelace S."/>
            <person name="Lu Z."/>
            <person name="Mansfield J.H."/>
            <person name="McCulloch K.J."/>
            <person name="Mathew T."/>
            <person name="Morton B."/>
            <person name="Muzny D.M."/>
            <person name="Neunemann D."/>
            <person name="Ongeri F."/>
            <person name="Pauchet Y."/>
            <person name="Pu L.L."/>
            <person name="Pyrousis I."/>
            <person name="Rao X.J."/>
            <person name="Redding A."/>
            <person name="Roesel C."/>
            <person name="Sanchez-Gracia A."/>
            <person name="Schaack S."/>
            <person name="Shukla A."/>
            <person name="Tetreau G."/>
            <person name="Wang Y."/>
            <person name="Xiong G.H."/>
            <person name="Traut W."/>
            <person name="Walsh T.K."/>
            <person name="Worley K.C."/>
            <person name="Wu D."/>
            <person name="Wu W."/>
            <person name="Wu Y.Q."/>
            <person name="Zhang X."/>
            <person name="Zou Z."/>
            <person name="Zucker H."/>
            <person name="Briscoe A.D."/>
            <person name="Burmester T."/>
            <person name="Clem R.J."/>
            <person name="Feyereisen R."/>
            <person name="Grimmelikhuijzen C.J.P."/>
            <person name="Hamodrakas S.J."/>
            <person name="Hansson B.S."/>
            <person name="Huguet E."/>
            <person name="Jermiin L.S."/>
            <person name="Lan Q."/>
            <person name="Lehman H.K."/>
            <person name="Lorenzen M."/>
            <person name="Merzendorfer H."/>
            <person name="Michalopoulos I."/>
            <person name="Morton D.B."/>
            <person name="Muthukrishnan S."/>
            <person name="Oakeshott J.G."/>
            <person name="Palmer W."/>
            <person name="Park Y."/>
            <person name="Passarelli A.L."/>
            <person name="Rozas J."/>
            <person name="Schwartz L.M."/>
            <person name="Smith W."/>
            <person name="Southgate A."/>
            <person name="Vilcinskas A."/>
            <person name="Vogt R."/>
            <person name="Wang P."/>
            <person name="Werren J."/>
            <person name="Yu X.Q."/>
            <person name="Zhou J.J."/>
            <person name="Brown S.J."/>
            <person name="Scherer S.E."/>
            <person name="Richards S."/>
            <person name="Blissard G.W."/>
        </authorList>
    </citation>
    <scope>NUCLEOTIDE SEQUENCE</scope>
</reference>
<evidence type="ECO:0000256" key="2">
    <source>
        <dbReference type="ARBA" id="ARBA00022630"/>
    </source>
</evidence>
<evidence type="ECO:0000256" key="5">
    <source>
        <dbReference type="SAM" id="Phobius"/>
    </source>
</evidence>
<dbReference type="EMBL" id="JH668729">
    <property type="protein sequence ID" value="KAG6461246.1"/>
    <property type="molecule type" value="Genomic_DNA"/>
</dbReference>
<dbReference type="InterPro" id="IPR012132">
    <property type="entry name" value="GMC_OxRdtase"/>
</dbReference>
<dbReference type="PANTHER" id="PTHR11552">
    <property type="entry name" value="GLUCOSE-METHANOL-CHOLINE GMC OXIDOREDUCTASE"/>
    <property type="match status" value="1"/>
</dbReference>
<dbReference type="PROSITE" id="PS00624">
    <property type="entry name" value="GMC_OXRED_2"/>
    <property type="match status" value="2"/>
</dbReference>
<comment type="cofactor">
    <cofactor evidence="1">
        <name>FAD</name>
        <dbReference type="ChEBI" id="CHEBI:57692"/>
    </cofactor>
</comment>
<dbReference type="Pfam" id="PF00732">
    <property type="entry name" value="GMC_oxred_N"/>
    <property type="match status" value="2"/>
</dbReference>
<accession>A0A921ZPY4</accession>
<feature type="domain" description="Glucose-methanol-choline oxidoreductase N-terminal" evidence="7">
    <location>
        <begin position="314"/>
        <end position="328"/>
    </location>
</feature>
<keyword evidence="5" id="KW-0812">Transmembrane</keyword>
<keyword evidence="5" id="KW-1133">Transmembrane helix</keyword>
<dbReference type="PANTHER" id="PTHR11552:SF147">
    <property type="entry name" value="CHOLINE DEHYDROGENASE, MITOCHONDRIAL"/>
    <property type="match status" value="1"/>
</dbReference>
<dbReference type="Pfam" id="PF05199">
    <property type="entry name" value="GMC_oxred_C"/>
    <property type="match status" value="3"/>
</dbReference>
<feature type="transmembrane region" description="Helical" evidence="5">
    <location>
        <begin position="16"/>
        <end position="37"/>
    </location>
</feature>
<keyword evidence="2 4" id="KW-0285">Flavoprotein</keyword>
<reference evidence="8" key="2">
    <citation type="submission" date="2020-12" db="EMBL/GenBank/DDBJ databases">
        <authorList>
            <person name="Kanost M."/>
        </authorList>
    </citation>
    <scope>NUCLEOTIDE SEQUENCE</scope>
</reference>
<keyword evidence="9" id="KW-1185">Reference proteome</keyword>